<gene>
    <name evidence="2" type="ORF">KCV03_g132</name>
</gene>
<sequence length="97" mass="10486">LSEFDLFLESFDAGSTLISLVVVSALPPPLNFFVVWFAALRSATWRAKSFPVAPRTERGVMGMKEERLDPSDEGTALGRGLPLAPSCRAGVLSSFLN</sequence>
<feature type="transmembrane region" description="Helical" evidence="1">
    <location>
        <begin position="17"/>
        <end position="40"/>
    </location>
</feature>
<proteinExistence type="predicted"/>
<feature type="non-terminal residue" evidence="2">
    <location>
        <position position="97"/>
    </location>
</feature>
<keyword evidence="1" id="KW-0812">Transmembrane</keyword>
<dbReference type="AlphaFoldDB" id="A0A9P8GRT4"/>
<dbReference type="EMBL" id="JAHFYH010000001">
    <property type="protein sequence ID" value="KAH0237869.1"/>
    <property type="molecule type" value="Genomic_DNA"/>
</dbReference>
<reference evidence="2" key="1">
    <citation type="journal article" date="2021" name="J Fungi (Basel)">
        <title>Virulence traits and population genomics of the black yeast Aureobasidium melanogenum.</title>
        <authorList>
            <person name="Cernosa A."/>
            <person name="Sun X."/>
            <person name="Gostincar C."/>
            <person name="Fang C."/>
            <person name="Gunde-Cimerman N."/>
            <person name="Song Z."/>
        </authorList>
    </citation>
    <scope>NUCLEOTIDE SEQUENCE</scope>
    <source>
        <strain evidence="2">EXF-8016</strain>
    </source>
</reference>
<keyword evidence="1" id="KW-1133">Transmembrane helix</keyword>
<evidence type="ECO:0000256" key="1">
    <source>
        <dbReference type="SAM" id="Phobius"/>
    </source>
</evidence>
<keyword evidence="1" id="KW-0472">Membrane</keyword>
<organism evidence="2 3">
    <name type="scientific">Aureobasidium melanogenum</name>
    <name type="common">Aureobasidium pullulans var. melanogenum</name>
    <dbReference type="NCBI Taxonomy" id="46634"/>
    <lineage>
        <taxon>Eukaryota</taxon>
        <taxon>Fungi</taxon>
        <taxon>Dikarya</taxon>
        <taxon>Ascomycota</taxon>
        <taxon>Pezizomycotina</taxon>
        <taxon>Dothideomycetes</taxon>
        <taxon>Dothideomycetidae</taxon>
        <taxon>Dothideales</taxon>
        <taxon>Saccotheciaceae</taxon>
        <taxon>Aureobasidium</taxon>
    </lineage>
</organism>
<comment type="caution">
    <text evidence="2">The sequence shown here is derived from an EMBL/GenBank/DDBJ whole genome shotgun (WGS) entry which is preliminary data.</text>
</comment>
<reference evidence="2" key="2">
    <citation type="submission" date="2021-08" db="EMBL/GenBank/DDBJ databases">
        <authorList>
            <person name="Gostincar C."/>
            <person name="Sun X."/>
            <person name="Song Z."/>
            <person name="Gunde-Cimerman N."/>
        </authorList>
    </citation>
    <scope>NUCLEOTIDE SEQUENCE</scope>
    <source>
        <strain evidence="2">EXF-8016</strain>
    </source>
</reference>
<dbReference type="Proteomes" id="UP000767238">
    <property type="component" value="Unassembled WGS sequence"/>
</dbReference>
<evidence type="ECO:0000313" key="2">
    <source>
        <dbReference type="EMBL" id="KAH0237869.1"/>
    </source>
</evidence>
<evidence type="ECO:0000313" key="3">
    <source>
        <dbReference type="Proteomes" id="UP000767238"/>
    </source>
</evidence>
<feature type="non-terminal residue" evidence="2">
    <location>
        <position position="1"/>
    </location>
</feature>
<name>A0A9P8GRT4_AURME</name>
<accession>A0A9P8GRT4</accession>
<protein>
    <submittedName>
        <fullName evidence="2">Uncharacterized protein</fullName>
    </submittedName>
</protein>